<evidence type="ECO:0000256" key="1">
    <source>
        <dbReference type="SAM" id="SignalP"/>
    </source>
</evidence>
<evidence type="ECO:0000313" key="3">
    <source>
        <dbReference type="EMBL" id="UVF19974.1"/>
    </source>
</evidence>
<accession>A0ABY5RVK4</accession>
<organism evidence="3 4">
    <name type="scientific">Microvirga terrae</name>
    <dbReference type="NCBI Taxonomy" id="2740529"/>
    <lineage>
        <taxon>Bacteria</taxon>
        <taxon>Pseudomonadati</taxon>
        <taxon>Pseudomonadota</taxon>
        <taxon>Alphaproteobacteria</taxon>
        <taxon>Hyphomicrobiales</taxon>
        <taxon>Methylobacteriaceae</taxon>
        <taxon>Microvirga</taxon>
    </lineage>
</organism>
<protein>
    <submittedName>
        <fullName evidence="3">Cupin domain-containing protein</fullName>
    </submittedName>
</protein>
<keyword evidence="4" id="KW-1185">Reference proteome</keyword>
<feature type="domain" description="Cupin type-2" evidence="2">
    <location>
        <begin position="57"/>
        <end position="124"/>
    </location>
</feature>
<dbReference type="Proteomes" id="UP001017257">
    <property type="component" value="Chromosome"/>
</dbReference>
<dbReference type="EMBL" id="CP102845">
    <property type="protein sequence ID" value="UVF19974.1"/>
    <property type="molecule type" value="Genomic_DNA"/>
</dbReference>
<dbReference type="Gene3D" id="2.60.120.10">
    <property type="entry name" value="Jelly Rolls"/>
    <property type="match status" value="1"/>
</dbReference>
<reference evidence="3" key="1">
    <citation type="submission" date="2022-08" db="EMBL/GenBank/DDBJ databases">
        <title>Microvirga terrae sp. nov., isolated from soil.</title>
        <authorList>
            <person name="Kim K.H."/>
            <person name="Seo Y.L."/>
            <person name="Kim J.M."/>
            <person name="Lee J.K."/>
            <person name="Han D.M."/>
            <person name="Jeon C.O."/>
        </authorList>
    </citation>
    <scope>NUCLEOTIDE SEQUENCE</scope>
    <source>
        <strain evidence="3">R24</strain>
    </source>
</reference>
<evidence type="ECO:0000259" key="2">
    <source>
        <dbReference type="Pfam" id="PF07883"/>
    </source>
</evidence>
<proteinExistence type="predicted"/>
<dbReference type="InterPro" id="IPR013096">
    <property type="entry name" value="Cupin_2"/>
</dbReference>
<name>A0ABY5RVK4_9HYPH</name>
<evidence type="ECO:0000313" key="4">
    <source>
        <dbReference type="Proteomes" id="UP001017257"/>
    </source>
</evidence>
<dbReference type="SUPFAM" id="SSF51182">
    <property type="entry name" value="RmlC-like cupins"/>
    <property type="match status" value="1"/>
</dbReference>
<dbReference type="Pfam" id="PF07883">
    <property type="entry name" value="Cupin_2"/>
    <property type="match status" value="1"/>
</dbReference>
<dbReference type="InterPro" id="IPR014710">
    <property type="entry name" value="RmlC-like_jellyroll"/>
</dbReference>
<gene>
    <name evidence="3" type="ORF">HPT29_002135</name>
</gene>
<dbReference type="InterPro" id="IPR011051">
    <property type="entry name" value="RmlC_Cupin_sf"/>
</dbReference>
<feature type="chain" id="PRO_5045150300" evidence="1">
    <location>
        <begin position="20"/>
        <end position="142"/>
    </location>
</feature>
<dbReference type="RefSeq" id="WP_173949016.1">
    <property type="nucleotide sequence ID" value="NZ_CP102845.1"/>
</dbReference>
<keyword evidence="1" id="KW-0732">Signal</keyword>
<sequence length="142" mass="15382">MKNLDLLLACLCWVLPAQAQQQGQAIRFEAVPSQGLFKGAMPDLPKADRLEARVRPFTVRPGMVDAMWHSHPTPIVGYVIDGVVAIEIKGQGISQFKAGEAFLEPANTVMRASNPGQDVAKVVVFQVSPPEAAYSEMAPPQE</sequence>
<feature type="signal peptide" evidence="1">
    <location>
        <begin position="1"/>
        <end position="19"/>
    </location>
</feature>